<dbReference type="PANTHER" id="PTHR31302">
    <property type="entry name" value="TRANSMEMBRANE PROTEIN WITH METALLOPHOSPHOESTERASE DOMAIN-RELATED"/>
    <property type="match status" value="1"/>
</dbReference>
<protein>
    <recommendedName>
        <fullName evidence="3">Calcineurin-like phosphoesterase domain-containing protein</fullName>
    </recommendedName>
</protein>
<dbReference type="HOGENOM" id="CLU_025443_3_2_9"/>
<dbReference type="SUPFAM" id="SSF56300">
    <property type="entry name" value="Metallo-dependent phosphatases"/>
    <property type="match status" value="1"/>
</dbReference>
<evidence type="ECO:0000313" key="4">
    <source>
        <dbReference type="EMBL" id="EOH98078.1"/>
    </source>
</evidence>
<dbReference type="InterPro" id="IPR051158">
    <property type="entry name" value="Metallophosphoesterase_sf"/>
</dbReference>
<reference evidence="4 5" key="1">
    <citation type="submission" date="2013-02" db="EMBL/GenBank/DDBJ databases">
        <title>The Genome Sequence of Enterococcus pallens BAA-351.</title>
        <authorList>
            <consortium name="The Broad Institute Genome Sequencing Platform"/>
            <consortium name="The Broad Institute Genome Sequencing Center for Infectious Disease"/>
            <person name="Earl A.M."/>
            <person name="Gilmore M.S."/>
            <person name="Lebreton F."/>
            <person name="Walker B."/>
            <person name="Young S.K."/>
            <person name="Zeng Q."/>
            <person name="Gargeya S."/>
            <person name="Fitzgerald M."/>
            <person name="Haas B."/>
            <person name="Abouelleil A."/>
            <person name="Alvarado L."/>
            <person name="Arachchi H.M."/>
            <person name="Berlin A.M."/>
            <person name="Chapman S.B."/>
            <person name="Dewar J."/>
            <person name="Goldberg J."/>
            <person name="Griggs A."/>
            <person name="Gujja S."/>
            <person name="Hansen M."/>
            <person name="Howarth C."/>
            <person name="Imamovic A."/>
            <person name="Larimer J."/>
            <person name="McCowan C."/>
            <person name="Murphy C."/>
            <person name="Neiman D."/>
            <person name="Pearson M."/>
            <person name="Priest M."/>
            <person name="Roberts A."/>
            <person name="Saif S."/>
            <person name="Shea T."/>
            <person name="Sisk P."/>
            <person name="Sykes S."/>
            <person name="Wortman J."/>
            <person name="Nusbaum C."/>
            <person name="Birren B."/>
        </authorList>
    </citation>
    <scope>NUCLEOTIDE SEQUENCE [LARGE SCALE GENOMIC DNA]</scope>
    <source>
        <strain evidence="4 5">ATCC BAA-351</strain>
    </source>
</reference>
<accession>R2QS94</accession>
<dbReference type="EMBL" id="AJAQ01000001">
    <property type="protein sequence ID" value="EOH98078.1"/>
    <property type="molecule type" value="Genomic_DNA"/>
</dbReference>
<dbReference type="OrthoDB" id="9780884at2"/>
<keyword evidence="1" id="KW-0479">Metal-binding</keyword>
<dbReference type="STRING" id="160454.RV10_GL004684"/>
<gene>
    <name evidence="4" type="ORF">UAU_00749</name>
</gene>
<keyword evidence="5" id="KW-1185">Reference proteome</keyword>
<dbReference type="GO" id="GO:0008758">
    <property type="term" value="F:UDP-2,3-diacylglucosamine hydrolase activity"/>
    <property type="evidence" value="ECO:0007669"/>
    <property type="project" value="TreeGrafter"/>
</dbReference>
<dbReference type="GO" id="GO:0016020">
    <property type="term" value="C:membrane"/>
    <property type="evidence" value="ECO:0007669"/>
    <property type="project" value="GOC"/>
</dbReference>
<dbReference type="PANTHER" id="PTHR31302:SF31">
    <property type="entry name" value="PHOSPHODIESTERASE YAEI"/>
    <property type="match status" value="1"/>
</dbReference>
<evidence type="ECO:0000256" key="2">
    <source>
        <dbReference type="ARBA" id="ARBA00022801"/>
    </source>
</evidence>
<sequence>MLIILLGIALFILYARYETFNLKEKHFSLKKEPQIKITEESTGSFTIAHISDVHFSRFYSAKRFSKIVAAINRQSPDVIVFTGDLVEDFRYWRKKDCSGIIRQLKALQANQGKFAILGNHDYQSDGQQHVQNLLIESGFKLLDNRTQLVNSISLSGIEDSQGGKPDYSITPLPADFSVLLLHEPDQVNQVQFLSAFDLVLAGHSHGGQLRFPGVTYRNQGSKKYWAGTYHLSDKTMLIVNTGLGTTGPPLRFRVIPEILYLHL</sequence>
<dbReference type="Pfam" id="PF00149">
    <property type="entry name" value="Metallophos"/>
    <property type="match status" value="1"/>
</dbReference>
<dbReference type="Proteomes" id="UP000013782">
    <property type="component" value="Unassembled WGS sequence"/>
</dbReference>
<comment type="caution">
    <text evidence="4">The sequence shown here is derived from an EMBL/GenBank/DDBJ whole genome shotgun (WGS) entry which is preliminary data.</text>
</comment>
<organism evidence="4 5">
    <name type="scientific">Enterococcus pallens ATCC BAA-351</name>
    <dbReference type="NCBI Taxonomy" id="1158607"/>
    <lineage>
        <taxon>Bacteria</taxon>
        <taxon>Bacillati</taxon>
        <taxon>Bacillota</taxon>
        <taxon>Bacilli</taxon>
        <taxon>Lactobacillales</taxon>
        <taxon>Enterococcaceae</taxon>
        <taxon>Enterococcus</taxon>
    </lineage>
</organism>
<dbReference type="eggNOG" id="COG1408">
    <property type="taxonomic scope" value="Bacteria"/>
</dbReference>
<dbReference type="CDD" id="cd07385">
    <property type="entry name" value="MPP_YkuE_C"/>
    <property type="match status" value="1"/>
</dbReference>
<name>R2QS94_9ENTE</name>
<dbReference type="GO" id="GO:0046872">
    <property type="term" value="F:metal ion binding"/>
    <property type="evidence" value="ECO:0007669"/>
    <property type="project" value="UniProtKB-KW"/>
</dbReference>
<evidence type="ECO:0000313" key="5">
    <source>
        <dbReference type="Proteomes" id="UP000013782"/>
    </source>
</evidence>
<dbReference type="RefSeq" id="WP_010755809.1">
    <property type="nucleotide sequence ID" value="NZ_ASWD01000002.1"/>
</dbReference>
<feature type="domain" description="Calcineurin-like phosphoesterase" evidence="3">
    <location>
        <begin position="45"/>
        <end position="206"/>
    </location>
</feature>
<proteinExistence type="predicted"/>
<dbReference type="InterPro" id="IPR004843">
    <property type="entry name" value="Calcineurin-like_PHP"/>
</dbReference>
<evidence type="ECO:0000256" key="1">
    <source>
        <dbReference type="ARBA" id="ARBA00022723"/>
    </source>
</evidence>
<dbReference type="AlphaFoldDB" id="R2QS94"/>
<dbReference type="PATRIC" id="fig|1158607.3.peg.753"/>
<dbReference type="Gene3D" id="3.60.21.10">
    <property type="match status" value="1"/>
</dbReference>
<dbReference type="InterPro" id="IPR029052">
    <property type="entry name" value="Metallo-depent_PP-like"/>
</dbReference>
<evidence type="ECO:0000259" key="3">
    <source>
        <dbReference type="Pfam" id="PF00149"/>
    </source>
</evidence>
<keyword evidence="2" id="KW-0378">Hydrolase</keyword>
<dbReference type="GO" id="GO:0009245">
    <property type="term" value="P:lipid A biosynthetic process"/>
    <property type="evidence" value="ECO:0007669"/>
    <property type="project" value="TreeGrafter"/>
</dbReference>